<reference evidence="2 3" key="1">
    <citation type="submission" date="2024-09" db="EMBL/GenBank/DDBJ databases">
        <authorList>
            <person name="D'Angelo T."/>
        </authorList>
    </citation>
    <scope>NUCLEOTIDE SEQUENCE [LARGE SCALE GENOMIC DNA]</scope>
    <source>
        <strain evidence="2">SAG AM-320-E07</strain>
    </source>
</reference>
<comment type="caution">
    <text evidence="2">The sequence shown here is derived from an EMBL/GenBank/DDBJ whole genome shotgun (WGS) entry which is preliminary data.</text>
</comment>
<name>A0ABV6YKJ3_UNCEI</name>
<protein>
    <recommendedName>
        <fullName evidence="4">Cortical protein marker for cell polarity</fullName>
    </recommendedName>
</protein>
<organism evidence="2 3">
    <name type="scientific">Eiseniibacteriota bacterium</name>
    <dbReference type="NCBI Taxonomy" id="2212470"/>
    <lineage>
        <taxon>Bacteria</taxon>
        <taxon>Candidatus Eiseniibacteriota</taxon>
    </lineage>
</organism>
<feature type="signal peptide" evidence="1">
    <location>
        <begin position="1"/>
        <end position="23"/>
    </location>
</feature>
<proteinExistence type="predicted"/>
<dbReference type="EMBL" id="JBHPKH010000045">
    <property type="protein sequence ID" value="MFC1572867.1"/>
    <property type="molecule type" value="Genomic_DNA"/>
</dbReference>
<accession>A0ABV6YKJ3</accession>
<dbReference type="Proteomes" id="UP001593833">
    <property type="component" value="Unassembled WGS sequence"/>
</dbReference>
<dbReference type="Pfam" id="PF17164">
    <property type="entry name" value="DUF5122"/>
    <property type="match status" value="1"/>
</dbReference>
<feature type="chain" id="PRO_5046279662" description="Cortical protein marker for cell polarity" evidence="1">
    <location>
        <begin position="24"/>
        <end position="338"/>
    </location>
</feature>
<evidence type="ECO:0000313" key="3">
    <source>
        <dbReference type="Proteomes" id="UP001593833"/>
    </source>
</evidence>
<keyword evidence="3" id="KW-1185">Reference proteome</keyword>
<evidence type="ECO:0000313" key="2">
    <source>
        <dbReference type="EMBL" id="MFC1572867.1"/>
    </source>
</evidence>
<dbReference type="InterPro" id="IPR013431">
    <property type="entry name" value="Delta_60_rpt"/>
</dbReference>
<dbReference type="InterPro" id="IPR011043">
    <property type="entry name" value="Gal_Oxase/kelch_b-propeller"/>
</dbReference>
<dbReference type="SUPFAM" id="SSF50965">
    <property type="entry name" value="Galactose oxidase, central domain"/>
    <property type="match status" value="1"/>
</dbReference>
<keyword evidence="1" id="KW-0732">Signal</keyword>
<sequence>MKRCIQFCLLSVVAASLAGSTHAAPSGAAVPSPDPLRSISVGDFLTPDGRFDLQAARRAGFEGALDPSGFRVRFDPATREPIFNGATQEESRDVGDENWHPGFHPRGTNSRVNALTVWNGSLILGGAFNTAGNQAFVDGLARWDGISWYPLGAGVDWSVMSLTTYDGDLIAGGYFTEVDGVPANCIARWDGASWYALGSGMSSGSTTPVVFALTEYNGSLIAGGMFDTAGGVSANNIAKWDGSNWYALGSGIEEETLYPAVYALVEYDGNLIAGGEFDTAGGITAHHIASWNGSSWSSMGGVSGADAYVYTLTTYDASLIAGGDFSAVGGVSADNIAS</sequence>
<evidence type="ECO:0000256" key="1">
    <source>
        <dbReference type="SAM" id="SignalP"/>
    </source>
</evidence>
<gene>
    <name evidence="2" type="ORF">ACFL6M_04630</name>
</gene>
<evidence type="ECO:0008006" key="4">
    <source>
        <dbReference type="Google" id="ProtNLM"/>
    </source>
</evidence>